<accession>A0ABW6VIC6</accession>
<dbReference type="InterPro" id="IPR036162">
    <property type="entry name" value="Resolvase-like_N_sf"/>
</dbReference>
<reference evidence="2 3" key="1">
    <citation type="submission" date="2024-10" db="EMBL/GenBank/DDBJ databases">
        <title>The Natural Products Discovery Center: Release of the First 8490 Sequenced Strains for Exploring Actinobacteria Biosynthetic Diversity.</title>
        <authorList>
            <person name="Kalkreuter E."/>
            <person name="Kautsar S.A."/>
            <person name="Yang D."/>
            <person name="Bader C.D."/>
            <person name="Teijaro C.N."/>
            <person name="Fluegel L."/>
            <person name="Davis C.M."/>
            <person name="Simpson J.R."/>
            <person name="Lauterbach L."/>
            <person name="Steele A.D."/>
            <person name="Gui C."/>
            <person name="Meng S."/>
            <person name="Li G."/>
            <person name="Viehrig K."/>
            <person name="Ye F."/>
            <person name="Su P."/>
            <person name="Kiefer A.F."/>
            <person name="Nichols A."/>
            <person name="Cepeda A.J."/>
            <person name="Yan W."/>
            <person name="Fan B."/>
            <person name="Jiang Y."/>
            <person name="Adhikari A."/>
            <person name="Zheng C.-J."/>
            <person name="Schuster L."/>
            <person name="Cowan T.M."/>
            <person name="Smanski M.J."/>
            <person name="Chevrette M.G."/>
            <person name="De Carvalho L.P.S."/>
            <person name="Shen B."/>
        </authorList>
    </citation>
    <scope>NUCLEOTIDE SEQUENCE [LARGE SCALE GENOMIC DNA]</scope>
    <source>
        <strain evidence="2 3">NPDC001281</strain>
    </source>
</reference>
<organism evidence="2 3">
    <name type="scientific">Microtetraspora fusca</name>
    <dbReference type="NCBI Taxonomy" id="1997"/>
    <lineage>
        <taxon>Bacteria</taxon>
        <taxon>Bacillati</taxon>
        <taxon>Actinomycetota</taxon>
        <taxon>Actinomycetes</taxon>
        <taxon>Streptosporangiales</taxon>
        <taxon>Streptosporangiaceae</taxon>
        <taxon>Microtetraspora</taxon>
    </lineage>
</organism>
<evidence type="ECO:0000259" key="1">
    <source>
        <dbReference type="PROSITE" id="PS51737"/>
    </source>
</evidence>
<sequence>MQISKIQVQRIDGPRVLADYTRKSQDRDGTEHGIGSQHLENQDFADDQELGEITRTYSDNDISARDEDAYRPDYERLLVDMSNGQVGKLIIWDATRLHRRVDQAHAFIRHALTYDVRVYSRARGGEYNFRTAAGRADFIRDTVNAEQESDLKGERVAVARKRQARNGDYGGGVRPYGWGVDTGRVRSVCINPKAPTMERRYEDRPVLDMNQHNPEEADEIRSWARDLLCGVPMNQVLRSLAERGVLTVSQKDGRKLRRNGKILQPQGWGRKTIQQILIHPRTAGHQVYRGEIIRKNALPAIITEDERQALIALFADPKRRTGPGNTPKWLVSRIMKCPVCDDGSTMTVRNNSQGIAVYRCVLGGHCSTPAEETDRWVEAVMIERLSRPDLADLLPQRATVDVAALRAEVIAIEARKKNAGKMYARGGIDEETFQDTCEEADRLISEINEQLKAAAGESPLAVFITSDDTAATWAGLSRGRKREIITLLATVTAVPIGRGRRKTRPPINERVIIDPIQPRAAAA</sequence>
<dbReference type="PANTHER" id="PTHR30461:SF23">
    <property type="entry name" value="DNA RECOMBINASE-RELATED"/>
    <property type="match status" value="1"/>
</dbReference>
<name>A0ABW6VIC6_MICFU</name>
<dbReference type="InterPro" id="IPR038109">
    <property type="entry name" value="DNA_bind_recomb_sf"/>
</dbReference>
<evidence type="ECO:0000313" key="3">
    <source>
        <dbReference type="Proteomes" id="UP001602119"/>
    </source>
</evidence>
<dbReference type="InterPro" id="IPR006119">
    <property type="entry name" value="Resolv_N"/>
</dbReference>
<comment type="caution">
    <text evidence="2">The sequence shown here is derived from an EMBL/GenBank/DDBJ whole genome shotgun (WGS) entry which is preliminary data.</text>
</comment>
<dbReference type="Proteomes" id="UP001602119">
    <property type="component" value="Unassembled WGS sequence"/>
</dbReference>
<evidence type="ECO:0000313" key="2">
    <source>
        <dbReference type="EMBL" id="MFF4779120.1"/>
    </source>
</evidence>
<dbReference type="EMBL" id="JBIAXI010000043">
    <property type="protein sequence ID" value="MFF4779120.1"/>
    <property type="molecule type" value="Genomic_DNA"/>
</dbReference>
<dbReference type="Gene3D" id="3.90.1750.20">
    <property type="entry name" value="Putative Large Serine Recombinase, Chain B, Domain 2"/>
    <property type="match status" value="1"/>
</dbReference>
<dbReference type="SMART" id="SM00857">
    <property type="entry name" value="Resolvase"/>
    <property type="match status" value="1"/>
</dbReference>
<dbReference type="SUPFAM" id="SSF53041">
    <property type="entry name" value="Resolvase-like"/>
    <property type="match status" value="1"/>
</dbReference>
<dbReference type="CDD" id="cd00338">
    <property type="entry name" value="Ser_Recombinase"/>
    <property type="match status" value="1"/>
</dbReference>
<dbReference type="PANTHER" id="PTHR30461">
    <property type="entry name" value="DNA-INVERTASE FROM LAMBDOID PROPHAGE"/>
    <property type="match status" value="1"/>
</dbReference>
<dbReference type="Pfam" id="PF00239">
    <property type="entry name" value="Resolvase"/>
    <property type="match status" value="1"/>
</dbReference>
<proteinExistence type="predicted"/>
<dbReference type="PROSITE" id="PS51737">
    <property type="entry name" value="RECOMBINASE_DNA_BIND"/>
    <property type="match status" value="1"/>
</dbReference>
<keyword evidence="3" id="KW-1185">Reference proteome</keyword>
<dbReference type="InterPro" id="IPR011109">
    <property type="entry name" value="DNA_bind_recombinase_dom"/>
</dbReference>
<dbReference type="RefSeq" id="WP_387347807.1">
    <property type="nucleotide sequence ID" value="NZ_JBIAXI010000043.1"/>
</dbReference>
<gene>
    <name evidence="2" type="ORF">ACFY05_40520</name>
</gene>
<feature type="domain" description="Recombinase" evidence="1">
    <location>
        <begin position="198"/>
        <end position="320"/>
    </location>
</feature>
<dbReference type="Pfam" id="PF07508">
    <property type="entry name" value="Recombinase"/>
    <property type="match status" value="1"/>
</dbReference>
<dbReference type="InterPro" id="IPR050639">
    <property type="entry name" value="SSR_resolvase"/>
</dbReference>
<protein>
    <submittedName>
        <fullName evidence="2">Recombinase family protein</fullName>
    </submittedName>
</protein>
<dbReference type="Gene3D" id="3.40.50.1390">
    <property type="entry name" value="Resolvase, N-terminal catalytic domain"/>
    <property type="match status" value="1"/>
</dbReference>